<dbReference type="OrthoDB" id="9762913at2"/>
<dbReference type="Gene3D" id="3.40.309.10">
    <property type="entry name" value="Aldehyde Dehydrogenase, Chain A, domain 2"/>
    <property type="match status" value="1"/>
</dbReference>
<dbReference type="Pfam" id="PF00171">
    <property type="entry name" value="Aldedh"/>
    <property type="match status" value="1"/>
</dbReference>
<keyword evidence="3" id="KW-0560">Oxidoreductase</keyword>
<evidence type="ECO:0000313" key="5">
    <source>
        <dbReference type="EMBL" id="PKQ70410.1"/>
    </source>
</evidence>
<organism evidence="5 6">
    <name type="scientific">Raineya orbicola</name>
    <dbReference type="NCBI Taxonomy" id="2016530"/>
    <lineage>
        <taxon>Bacteria</taxon>
        <taxon>Pseudomonadati</taxon>
        <taxon>Bacteroidota</taxon>
        <taxon>Cytophagia</taxon>
        <taxon>Cytophagales</taxon>
        <taxon>Raineyaceae</taxon>
        <taxon>Raineya</taxon>
    </lineage>
</organism>
<dbReference type="InterPro" id="IPR044148">
    <property type="entry name" value="ALDH_GabD1-like"/>
</dbReference>
<sequence length="455" mass="51349">MFESRNPFTQELYYSFSPLSAKELEIKLSKADLAFRFWQNIAIEKRIALVSYLSTKLLQNKEKYAQLITQEMGKIIREARAEIEKCAWLCEYYAQNAENFLANEIVQTGAYKSYISYEPLGIVLGIMPWNFPFWQVFRFAIPTLLAGNVVLLKHAPNVPMCSIELEKLFREAGFEEGVFQNLMIETDLVEKVIAFPTVRAITLTGSERSGKSVAMLAGKYLKKTILELGGSDAFIVLEDADIEFAAQNACTARMINNGQSCIAAKRFIVAKPIFQKFLESLVEKFKNLRHSSPRQENADYSCLARVDLAENLSRQLQQSLKIGNKLIHGKVENLDTFFTPSIVEVWNYDTPVWQEELFGPVAAVAWANDEKTAIQLANMTSYGLGASIWTKDLERAENLCKQLEAGSVYVNSIVKSMPQLPFGGVKNSGYGRELSVAGIREFTNIKSILIEKHHL</sequence>
<dbReference type="GO" id="GO:0004777">
    <property type="term" value="F:succinate-semialdehyde dehydrogenase (NAD+) activity"/>
    <property type="evidence" value="ECO:0007669"/>
    <property type="project" value="TreeGrafter"/>
</dbReference>
<gene>
    <name evidence="5" type="ORF">Rain11_0493</name>
</gene>
<evidence type="ECO:0000259" key="4">
    <source>
        <dbReference type="Pfam" id="PF00171"/>
    </source>
</evidence>
<dbReference type="InterPro" id="IPR016161">
    <property type="entry name" value="Ald_DH/histidinol_DH"/>
</dbReference>
<dbReference type="RefSeq" id="WP_101357758.1">
    <property type="nucleotide sequence ID" value="NZ_NKXO01000006.1"/>
</dbReference>
<feature type="domain" description="Aldehyde dehydrogenase" evidence="4">
    <location>
        <begin position="2"/>
        <end position="448"/>
    </location>
</feature>
<dbReference type="InterPro" id="IPR047110">
    <property type="entry name" value="GABD/Sad-like"/>
</dbReference>
<dbReference type="Proteomes" id="UP000233387">
    <property type="component" value="Unassembled WGS sequence"/>
</dbReference>
<proteinExistence type="inferred from homology"/>
<dbReference type="SUPFAM" id="SSF53720">
    <property type="entry name" value="ALDH-like"/>
    <property type="match status" value="1"/>
</dbReference>
<dbReference type="EMBL" id="NKXO01000006">
    <property type="protein sequence ID" value="PKQ70410.1"/>
    <property type="molecule type" value="Genomic_DNA"/>
</dbReference>
<comment type="caution">
    <text evidence="5">The sequence shown here is derived from an EMBL/GenBank/DDBJ whole genome shotgun (WGS) entry which is preliminary data.</text>
</comment>
<reference evidence="5 6" key="1">
    <citation type="submission" date="2017-06" db="EMBL/GenBank/DDBJ databases">
        <title>Raineya orbicola gen. nov., sp. nov. a slightly thermophilic bacterium of the phylum Bacteroidetes and the description of Raineyaceae fam. nov.</title>
        <authorList>
            <person name="Albuquerque L."/>
            <person name="Polonia A.R.M."/>
            <person name="Barroso C."/>
            <person name="Froufe H.J.C."/>
            <person name="Lage O."/>
            <person name="Lobo-Da-Cunha A."/>
            <person name="Egas C."/>
            <person name="Da Costa M.S."/>
        </authorList>
    </citation>
    <scope>NUCLEOTIDE SEQUENCE [LARGE SCALE GENOMIC DNA]</scope>
    <source>
        <strain evidence="5 6">SPSPC-11</strain>
    </source>
</reference>
<dbReference type="AlphaFoldDB" id="A0A2N3IJ85"/>
<protein>
    <submittedName>
        <fullName evidence="5">NAD-dependent aldehyde dehydrogenase</fullName>
    </submittedName>
</protein>
<dbReference type="Gene3D" id="3.40.605.10">
    <property type="entry name" value="Aldehyde Dehydrogenase, Chain A, domain 1"/>
    <property type="match status" value="1"/>
</dbReference>
<evidence type="ECO:0000256" key="1">
    <source>
        <dbReference type="ARBA" id="ARBA00009986"/>
    </source>
</evidence>
<evidence type="ECO:0000313" key="6">
    <source>
        <dbReference type="Proteomes" id="UP000233387"/>
    </source>
</evidence>
<evidence type="ECO:0000256" key="2">
    <source>
        <dbReference type="ARBA" id="ARBA00022857"/>
    </source>
</evidence>
<dbReference type="InterPro" id="IPR016162">
    <property type="entry name" value="Ald_DH_N"/>
</dbReference>
<evidence type="ECO:0000256" key="3">
    <source>
        <dbReference type="ARBA" id="ARBA00023002"/>
    </source>
</evidence>
<dbReference type="InterPro" id="IPR015590">
    <property type="entry name" value="Aldehyde_DH_dom"/>
</dbReference>
<keyword evidence="6" id="KW-1185">Reference proteome</keyword>
<dbReference type="PANTHER" id="PTHR43217">
    <property type="entry name" value="SUCCINATE SEMIALDEHYDE DEHYDROGENASE [NAD(P)+] SAD"/>
    <property type="match status" value="1"/>
</dbReference>
<dbReference type="PANTHER" id="PTHR43217:SF1">
    <property type="entry name" value="SUCCINATE SEMIALDEHYDE DEHYDROGENASE [NAD(P)+] SAD"/>
    <property type="match status" value="1"/>
</dbReference>
<name>A0A2N3IJ85_9BACT</name>
<dbReference type="FunFam" id="3.40.605.10:FF:000012">
    <property type="entry name" value="NAD-dependent succinate-semialdehyde dehydrogenase"/>
    <property type="match status" value="1"/>
</dbReference>
<comment type="similarity">
    <text evidence="1">Belongs to the aldehyde dehydrogenase family.</text>
</comment>
<accession>A0A2N3IJ85</accession>
<dbReference type="CDD" id="cd07100">
    <property type="entry name" value="ALDH_SSADH1_GabD1"/>
    <property type="match status" value="1"/>
</dbReference>
<dbReference type="InterPro" id="IPR016163">
    <property type="entry name" value="Ald_DH_C"/>
</dbReference>
<dbReference type="GO" id="GO:0004030">
    <property type="term" value="F:aldehyde dehydrogenase [NAD(P)+] activity"/>
    <property type="evidence" value="ECO:0007669"/>
    <property type="project" value="InterPro"/>
</dbReference>
<keyword evidence="2" id="KW-0521">NADP</keyword>